<keyword evidence="1" id="KW-0805">Transcription regulation</keyword>
<evidence type="ECO:0000313" key="7">
    <source>
        <dbReference type="Proteomes" id="UP000234778"/>
    </source>
</evidence>
<dbReference type="EMBL" id="PKHA01000008">
    <property type="protein sequence ID" value="PKY98375.1"/>
    <property type="molecule type" value="Genomic_DNA"/>
</dbReference>
<feature type="domain" description="HTH lacI-type" evidence="5">
    <location>
        <begin position="40"/>
        <end position="94"/>
    </location>
</feature>
<sequence>MTGTGRAGRSRLGVPAAASPRAQGVTRPGGAMGSAPQRAVTQEQVAREAGVSRGLVSMALAGSPRVAQATRDHILGTAARLGYRVNRSAAALASGRSGLIGLVLPDLRNPFFDFIAHALQVAAREQGLTLVITLATQVGDGEGAVDTMLAMQLEGLVLVSPAMPDPVIRALGRETAVCLIGRTSAGGRVDTVRLDEEAAALVVVDHLLGAGTQDLVYLTPPEHEDPNATERGGALAQACREAGVRLHTLLAPRDGGGGVGQALARCAQDGRRIGVVAHNDVVALDALAALRAVGGWTPLVSYDDTYLARREEFSLTSVEQPADAMARDAIRLVCERSGRLTLQGRQETGDGVPAGPEAASGPGRSLTLEPVLAVRRSSTRPAGDLAPTLR</sequence>
<dbReference type="Gene3D" id="3.40.50.2300">
    <property type="match status" value="2"/>
</dbReference>
<feature type="region of interest" description="Disordered" evidence="4">
    <location>
        <begin position="342"/>
        <end position="366"/>
    </location>
</feature>
<dbReference type="Proteomes" id="UP000234778">
    <property type="component" value="Unassembled WGS sequence"/>
</dbReference>
<gene>
    <name evidence="6" type="ORF">CYJ26_08200</name>
</gene>
<dbReference type="PANTHER" id="PTHR30146:SF153">
    <property type="entry name" value="LACTOSE OPERON REPRESSOR"/>
    <property type="match status" value="1"/>
</dbReference>
<evidence type="ECO:0000256" key="3">
    <source>
        <dbReference type="ARBA" id="ARBA00023163"/>
    </source>
</evidence>
<dbReference type="GO" id="GO:0000976">
    <property type="term" value="F:transcription cis-regulatory region binding"/>
    <property type="evidence" value="ECO:0007669"/>
    <property type="project" value="TreeGrafter"/>
</dbReference>
<name>A0A2I1KRW8_9ACTO</name>
<dbReference type="AlphaFoldDB" id="A0A2I1KRW8"/>
<evidence type="ECO:0000256" key="2">
    <source>
        <dbReference type="ARBA" id="ARBA00023125"/>
    </source>
</evidence>
<dbReference type="InterPro" id="IPR010982">
    <property type="entry name" value="Lambda_DNA-bd_dom_sf"/>
</dbReference>
<dbReference type="SUPFAM" id="SSF47413">
    <property type="entry name" value="lambda repressor-like DNA-binding domains"/>
    <property type="match status" value="1"/>
</dbReference>
<comment type="caution">
    <text evidence="6">The sequence shown here is derived from an EMBL/GenBank/DDBJ whole genome shotgun (WGS) entry which is preliminary data.</text>
</comment>
<accession>A0A2I1KRW8</accession>
<dbReference type="CDD" id="cd01392">
    <property type="entry name" value="HTH_LacI"/>
    <property type="match status" value="1"/>
</dbReference>
<dbReference type="PANTHER" id="PTHR30146">
    <property type="entry name" value="LACI-RELATED TRANSCRIPTIONAL REPRESSOR"/>
    <property type="match status" value="1"/>
</dbReference>
<dbReference type="SUPFAM" id="SSF53822">
    <property type="entry name" value="Periplasmic binding protein-like I"/>
    <property type="match status" value="1"/>
</dbReference>
<feature type="region of interest" description="Disordered" evidence="4">
    <location>
        <begin position="1"/>
        <end position="40"/>
    </location>
</feature>
<dbReference type="InterPro" id="IPR046335">
    <property type="entry name" value="LacI/GalR-like_sensor"/>
</dbReference>
<proteinExistence type="predicted"/>
<dbReference type="InterPro" id="IPR000843">
    <property type="entry name" value="HTH_LacI"/>
</dbReference>
<dbReference type="GO" id="GO:0003700">
    <property type="term" value="F:DNA-binding transcription factor activity"/>
    <property type="evidence" value="ECO:0007669"/>
    <property type="project" value="TreeGrafter"/>
</dbReference>
<protein>
    <submittedName>
        <fullName evidence="6">LacI family transcriptional regulator</fullName>
    </submittedName>
</protein>
<organism evidence="6 7">
    <name type="scientific">Actinomyces urogenitalis</name>
    <dbReference type="NCBI Taxonomy" id="103621"/>
    <lineage>
        <taxon>Bacteria</taxon>
        <taxon>Bacillati</taxon>
        <taxon>Actinomycetota</taxon>
        <taxon>Actinomycetes</taxon>
        <taxon>Actinomycetales</taxon>
        <taxon>Actinomycetaceae</taxon>
        <taxon>Actinomyces</taxon>
    </lineage>
</organism>
<dbReference type="InterPro" id="IPR028082">
    <property type="entry name" value="Peripla_BP_I"/>
</dbReference>
<dbReference type="Pfam" id="PF13377">
    <property type="entry name" value="Peripla_BP_3"/>
    <property type="match status" value="1"/>
</dbReference>
<dbReference type="Gene3D" id="1.10.260.40">
    <property type="entry name" value="lambda repressor-like DNA-binding domains"/>
    <property type="match status" value="1"/>
</dbReference>
<dbReference type="Pfam" id="PF00356">
    <property type="entry name" value="LacI"/>
    <property type="match status" value="1"/>
</dbReference>
<dbReference type="PROSITE" id="PS50932">
    <property type="entry name" value="HTH_LACI_2"/>
    <property type="match status" value="1"/>
</dbReference>
<keyword evidence="3" id="KW-0804">Transcription</keyword>
<dbReference type="SMART" id="SM00354">
    <property type="entry name" value="HTH_LACI"/>
    <property type="match status" value="1"/>
</dbReference>
<evidence type="ECO:0000256" key="4">
    <source>
        <dbReference type="SAM" id="MobiDB-lite"/>
    </source>
</evidence>
<reference evidence="6 7" key="1">
    <citation type="submission" date="2017-12" db="EMBL/GenBank/DDBJ databases">
        <title>Phylogenetic diversity of female urinary microbiome.</title>
        <authorList>
            <person name="Thomas-White K."/>
            <person name="Wolfe A.J."/>
        </authorList>
    </citation>
    <scope>NUCLEOTIDE SEQUENCE [LARGE SCALE GENOMIC DNA]</scope>
    <source>
        <strain evidence="6 7">UMB0319</strain>
    </source>
</reference>
<evidence type="ECO:0000313" key="6">
    <source>
        <dbReference type="EMBL" id="PKY98375.1"/>
    </source>
</evidence>
<keyword evidence="2" id="KW-0238">DNA-binding</keyword>
<evidence type="ECO:0000256" key="1">
    <source>
        <dbReference type="ARBA" id="ARBA00023015"/>
    </source>
</evidence>
<evidence type="ECO:0000259" key="5">
    <source>
        <dbReference type="PROSITE" id="PS50932"/>
    </source>
</evidence>